<dbReference type="FunFam" id="3.30.160.60:FF:000018">
    <property type="entry name" value="Krueppel-like factor 15"/>
    <property type="match status" value="1"/>
</dbReference>
<feature type="compositionally biased region" description="Basic and acidic residues" evidence="8">
    <location>
        <begin position="13"/>
        <end position="32"/>
    </location>
</feature>
<dbReference type="PANTHER" id="PTHR23235:SF120">
    <property type="entry name" value="KRUPPEL-LIKE FACTOR 15"/>
    <property type="match status" value="1"/>
</dbReference>
<evidence type="ECO:0000256" key="1">
    <source>
        <dbReference type="ARBA" id="ARBA00004123"/>
    </source>
</evidence>
<evidence type="ECO:0000313" key="10">
    <source>
        <dbReference type="EnsemblMetazoa" id="OVOC775.1"/>
    </source>
</evidence>
<dbReference type="EnsemblMetazoa" id="OVOC775.1">
    <property type="protein sequence ID" value="OVOC775.1"/>
    <property type="gene ID" value="WBGene00237584"/>
</dbReference>
<evidence type="ECO:0000256" key="3">
    <source>
        <dbReference type="ARBA" id="ARBA00022737"/>
    </source>
</evidence>
<keyword evidence="2" id="KW-0479">Metal-binding</keyword>
<dbReference type="GO" id="GO:0005634">
    <property type="term" value="C:nucleus"/>
    <property type="evidence" value="ECO:0007669"/>
    <property type="project" value="UniProtKB-SubCell"/>
</dbReference>
<protein>
    <recommendedName>
        <fullName evidence="9">C2H2-type domain-containing protein</fullName>
    </recommendedName>
</protein>
<keyword evidence="6" id="KW-0539">Nucleus</keyword>
<sequence length="297" mass="34531">MPRRKSNLGRRTRAAEAMRRLAANKTEEERASTNEQNRQRMARKRTKKTVERDATRLQDAQLRARRSCSAASDLRSEQNERKRSNSGRRTCGTQAIRRLIANEAEERTSANERKRQRIAQIHVKKAAERHTAGLENARLRAWRSCSAPSDLLRSHQNEREEYKLQKIPKRTACDCPNCQNSTNNKLVKNGKKKRLHICHLCEKTYGKTSHLRAHLVVHTGQKPFACDWADCQKRFTRSDELQRHRRIHTGEKRFACGNCGKKFMRSDHLTKHEKTHSIVPGHDNLKLRARVHRSNGQ</sequence>
<evidence type="ECO:0000256" key="6">
    <source>
        <dbReference type="ARBA" id="ARBA00023242"/>
    </source>
</evidence>
<evidence type="ECO:0000313" key="11">
    <source>
        <dbReference type="Proteomes" id="UP000024404"/>
    </source>
</evidence>
<dbReference type="FunFam" id="3.30.160.60:FF:001110">
    <property type="entry name" value="Krueppel factor 13"/>
    <property type="match status" value="1"/>
</dbReference>
<dbReference type="Gene3D" id="3.30.160.60">
    <property type="entry name" value="Classic Zinc Finger"/>
    <property type="match status" value="3"/>
</dbReference>
<keyword evidence="4 7" id="KW-0863">Zinc-finger</keyword>
<dbReference type="Pfam" id="PF00096">
    <property type="entry name" value="zf-C2H2"/>
    <property type="match status" value="2"/>
</dbReference>
<dbReference type="SMART" id="SM00355">
    <property type="entry name" value="ZnF_C2H2"/>
    <property type="match status" value="3"/>
</dbReference>
<feature type="compositionally biased region" description="Basic and acidic residues" evidence="8">
    <location>
        <begin position="74"/>
        <end position="83"/>
    </location>
</feature>
<reference evidence="11" key="1">
    <citation type="submission" date="2013-10" db="EMBL/GenBank/DDBJ databases">
        <title>Genome sequencing of Onchocerca volvulus.</title>
        <authorList>
            <person name="Cotton J."/>
            <person name="Tsai J."/>
            <person name="Stanley E."/>
            <person name="Tracey A."/>
            <person name="Holroyd N."/>
            <person name="Lustigman S."/>
            <person name="Berriman M."/>
        </authorList>
    </citation>
    <scope>NUCLEOTIDE SEQUENCE</scope>
</reference>
<organism evidence="10 11">
    <name type="scientific">Onchocerca volvulus</name>
    <dbReference type="NCBI Taxonomy" id="6282"/>
    <lineage>
        <taxon>Eukaryota</taxon>
        <taxon>Metazoa</taxon>
        <taxon>Ecdysozoa</taxon>
        <taxon>Nematoda</taxon>
        <taxon>Chromadorea</taxon>
        <taxon>Rhabditida</taxon>
        <taxon>Spirurina</taxon>
        <taxon>Spiruromorpha</taxon>
        <taxon>Filarioidea</taxon>
        <taxon>Onchocercidae</taxon>
        <taxon>Onchocerca</taxon>
    </lineage>
</organism>
<proteinExistence type="predicted"/>
<dbReference type="PROSITE" id="PS50157">
    <property type="entry name" value="ZINC_FINGER_C2H2_2"/>
    <property type="match status" value="3"/>
</dbReference>
<keyword evidence="3" id="KW-0677">Repeat</keyword>
<keyword evidence="11" id="KW-1185">Reference proteome</keyword>
<feature type="domain" description="C2H2-type" evidence="9">
    <location>
        <begin position="196"/>
        <end position="223"/>
    </location>
</feature>
<name>A0A8R1TZ62_ONCVO</name>
<comment type="subcellular location">
    <subcellularLocation>
        <location evidence="1">Nucleus</location>
    </subcellularLocation>
</comment>
<dbReference type="SUPFAM" id="SSF57667">
    <property type="entry name" value="beta-beta-alpha zinc fingers"/>
    <property type="match status" value="2"/>
</dbReference>
<dbReference type="EMBL" id="CMVM020000020">
    <property type="status" value="NOT_ANNOTATED_CDS"/>
    <property type="molecule type" value="Genomic_DNA"/>
</dbReference>
<feature type="region of interest" description="Disordered" evidence="8">
    <location>
        <begin position="1"/>
        <end position="94"/>
    </location>
</feature>
<feature type="domain" description="C2H2-type" evidence="9">
    <location>
        <begin position="224"/>
        <end position="253"/>
    </location>
</feature>
<dbReference type="GO" id="GO:0008270">
    <property type="term" value="F:zinc ion binding"/>
    <property type="evidence" value="ECO:0007669"/>
    <property type="project" value="UniProtKB-KW"/>
</dbReference>
<feature type="domain" description="C2H2-type" evidence="9">
    <location>
        <begin position="254"/>
        <end position="277"/>
    </location>
</feature>
<evidence type="ECO:0000256" key="7">
    <source>
        <dbReference type="PROSITE-ProRule" id="PRU00042"/>
    </source>
</evidence>
<evidence type="ECO:0000259" key="9">
    <source>
        <dbReference type="PROSITE" id="PS50157"/>
    </source>
</evidence>
<accession>A0A8R1TZ62</accession>
<dbReference type="AlphaFoldDB" id="A0A8R1TZ62"/>
<evidence type="ECO:0000256" key="2">
    <source>
        <dbReference type="ARBA" id="ARBA00022723"/>
    </source>
</evidence>
<dbReference type="Proteomes" id="UP000024404">
    <property type="component" value="Unassembled WGS sequence"/>
</dbReference>
<dbReference type="PROSITE" id="PS00028">
    <property type="entry name" value="ZINC_FINGER_C2H2_1"/>
    <property type="match status" value="3"/>
</dbReference>
<evidence type="ECO:0000256" key="5">
    <source>
        <dbReference type="ARBA" id="ARBA00022833"/>
    </source>
</evidence>
<dbReference type="PANTHER" id="PTHR23235">
    <property type="entry name" value="KRUEPPEL-LIKE TRANSCRIPTION FACTOR"/>
    <property type="match status" value="1"/>
</dbReference>
<reference evidence="10" key="2">
    <citation type="submission" date="2022-06" db="UniProtKB">
        <authorList>
            <consortium name="EnsemblMetazoa"/>
        </authorList>
    </citation>
    <scope>IDENTIFICATION</scope>
</reference>
<dbReference type="InterPro" id="IPR036236">
    <property type="entry name" value="Znf_C2H2_sf"/>
</dbReference>
<dbReference type="GO" id="GO:0000978">
    <property type="term" value="F:RNA polymerase II cis-regulatory region sequence-specific DNA binding"/>
    <property type="evidence" value="ECO:0007669"/>
    <property type="project" value="TreeGrafter"/>
</dbReference>
<dbReference type="InterPro" id="IPR013087">
    <property type="entry name" value="Znf_C2H2_type"/>
</dbReference>
<feature type="compositionally biased region" description="Basic residues" evidence="8">
    <location>
        <begin position="1"/>
        <end position="12"/>
    </location>
</feature>
<evidence type="ECO:0000256" key="4">
    <source>
        <dbReference type="ARBA" id="ARBA00022771"/>
    </source>
</evidence>
<keyword evidence="5" id="KW-0862">Zinc</keyword>
<evidence type="ECO:0000256" key="8">
    <source>
        <dbReference type="SAM" id="MobiDB-lite"/>
    </source>
</evidence>
<dbReference type="GO" id="GO:0000981">
    <property type="term" value="F:DNA-binding transcription factor activity, RNA polymerase II-specific"/>
    <property type="evidence" value="ECO:0007669"/>
    <property type="project" value="TreeGrafter"/>
</dbReference>